<dbReference type="AlphaFoldDB" id="D3BCC9"/>
<evidence type="ECO:0000313" key="2">
    <source>
        <dbReference type="Proteomes" id="UP000001396"/>
    </source>
</evidence>
<dbReference type="InParanoid" id="D3BCC9"/>
<dbReference type="GeneID" id="31361637"/>
<sequence length="30" mass="3360">MESFFFRMSEGQALVPINLKSGDSTHSNQT</sequence>
<evidence type="ECO:0000313" key="1">
    <source>
        <dbReference type="EMBL" id="EFA80919.1"/>
    </source>
</evidence>
<accession>D3BCC9</accession>
<dbReference type="RefSeq" id="XP_020433037.1">
    <property type="nucleotide sequence ID" value="XM_020577017.1"/>
</dbReference>
<proteinExistence type="predicted"/>
<organism evidence="1 2">
    <name type="scientific">Heterostelium pallidum (strain ATCC 26659 / Pp 5 / PN500)</name>
    <name type="common">Cellular slime mold</name>
    <name type="synonym">Polysphondylium pallidum</name>
    <dbReference type="NCBI Taxonomy" id="670386"/>
    <lineage>
        <taxon>Eukaryota</taxon>
        <taxon>Amoebozoa</taxon>
        <taxon>Evosea</taxon>
        <taxon>Eumycetozoa</taxon>
        <taxon>Dictyostelia</taxon>
        <taxon>Acytosteliales</taxon>
        <taxon>Acytosteliaceae</taxon>
        <taxon>Heterostelium</taxon>
    </lineage>
</organism>
<keyword evidence="2" id="KW-1185">Reference proteome</keyword>
<protein>
    <submittedName>
        <fullName evidence="1">Uncharacterized protein</fullName>
    </submittedName>
</protein>
<dbReference type="EMBL" id="ADBJ01000027">
    <property type="protein sequence ID" value="EFA80919.1"/>
    <property type="molecule type" value="Genomic_DNA"/>
</dbReference>
<comment type="caution">
    <text evidence="1">The sequence shown here is derived from an EMBL/GenBank/DDBJ whole genome shotgun (WGS) entry which is preliminary data.</text>
</comment>
<dbReference type="Proteomes" id="UP000001396">
    <property type="component" value="Unassembled WGS sequence"/>
</dbReference>
<name>D3BCC9_HETP5</name>
<reference evidence="1 2" key="1">
    <citation type="journal article" date="2011" name="Genome Res.">
        <title>Phylogeny-wide analysis of social amoeba genomes highlights ancient origins for complex intercellular communication.</title>
        <authorList>
            <person name="Heidel A.J."/>
            <person name="Lawal H.M."/>
            <person name="Felder M."/>
            <person name="Schilde C."/>
            <person name="Helps N.R."/>
            <person name="Tunggal B."/>
            <person name="Rivero F."/>
            <person name="John U."/>
            <person name="Schleicher M."/>
            <person name="Eichinger L."/>
            <person name="Platzer M."/>
            <person name="Noegel A.A."/>
            <person name="Schaap P."/>
            <person name="Gloeckner G."/>
        </authorList>
    </citation>
    <scope>NUCLEOTIDE SEQUENCE [LARGE SCALE GENOMIC DNA]</scope>
    <source>
        <strain evidence="2">ATCC 26659 / Pp 5 / PN500</strain>
    </source>
</reference>
<gene>
    <name evidence="1" type="ORF">PPL_06154</name>
</gene>